<dbReference type="AlphaFoldDB" id="K6YDF8"/>
<dbReference type="Proteomes" id="UP000006327">
    <property type="component" value="Unassembled WGS sequence"/>
</dbReference>
<protein>
    <submittedName>
        <fullName evidence="1">Uncharacterized protein</fullName>
    </submittedName>
</protein>
<dbReference type="EMBL" id="BAEO01000066">
    <property type="protein sequence ID" value="GAC21981.1"/>
    <property type="molecule type" value="Genomic_DNA"/>
</dbReference>
<name>K6YDF8_9ALTE</name>
<sequence>MLRVLIASKIPMWADNFVPPPENIGTILLIAYFSLRHSIKA</sequence>
<reference evidence="1 2" key="1">
    <citation type="journal article" date="2017" name="Antonie Van Leeuwenhoek">
        <title>Rhizobium rhizosphaerae sp. nov., a novel species isolated from rice rhizosphere.</title>
        <authorList>
            <person name="Zhao J.J."/>
            <person name="Zhang J."/>
            <person name="Zhang R.J."/>
            <person name="Zhang C.W."/>
            <person name="Yin H.Q."/>
            <person name="Zhang X.X."/>
        </authorList>
    </citation>
    <scope>NUCLEOTIDE SEQUENCE [LARGE SCALE GENOMIC DNA]</scope>
    <source>
        <strain evidence="1 2">BSs20135</strain>
    </source>
</reference>
<keyword evidence="2" id="KW-1185">Reference proteome</keyword>
<evidence type="ECO:0000313" key="1">
    <source>
        <dbReference type="EMBL" id="GAC21981.1"/>
    </source>
</evidence>
<proteinExistence type="predicted"/>
<gene>
    <name evidence="1" type="ORF">GARC_5046</name>
</gene>
<comment type="caution">
    <text evidence="1">The sequence shown here is derived from an EMBL/GenBank/DDBJ whole genome shotgun (WGS) entry which is preliminary data.</text>
</comment>
<organism evidence="1 2">
    <name type="scientific">Paraglaciecola arctica BSs20135</name>
    <dbReference type="NCBI Taxonomy" id="493475"/>
    <lineage>
        <taxon>Bacteria</taxon>
        <taxon>Pseudomonadati</taxon>
        <taxon>Pseudomonadota</taxon>
        <taxon>Gammaproteobacteria</taxon>
        <taxon>Alteromonadales</taxon>
        <taxon>Alteromonadaceae</taxon>
        <taxon>Paraglaciecola</taxon>
    </lineage>
</organism>
<evidence type="ECO:0000313" key="2">
    <source>
        <dbReference type="Proteomes" id="UP000006327"/>
    </source>
</evidence>
<accession>K6YDF8</accession>